<feature type="compositionally biased region" description="Basic and acidic residues" evidence="1">
    <location>
        <begin position="71"/>
        <end position="88"/>
    </location>
</feature>
<proteinExistence type="predicted"/>
<feature type="compositionally biased region" description="Polar residues" evidence="1">
    <location>
        <begin position="128"/>
        <end position="146"/>
    </location>
</feature>
<gene>
    <name evidence="2" type="ORF">BCR39DRAFT_509803</name>
</gene>
<protein>
    <submittedName>
        <fullName evidence="2">Uncharacterized protein</fullName>
    </submittedName>
</protein>
<feature type="region of interest" description="Disordered" evidence="1">
    <location>
        <begin position="26"/>
        <end position="88"/>
    </location>
</feature>
<dbReference type="Proteomes" id="UP000193986">
    <property type="component" value="Unassembled WGS sequence"/>
</dbReference>
<name>A0A1Y2BL02_9TREE</name>
<feature type="region of interest" description="Disordered" evidence="1">
    <location>
        <begin position="117"/>
        <end position="146"/>
    </location>
</feature>
<accession>A0A1Y2BL02</accession>
<comment type="caution">
    <text evidence="2">The sequence shown here is derived from an EMBL/GenBank/DDBJ whole genome shotgun (WGS) entry which is preliminary data.</text>
</comment>
<feature type="region of interest" description="Disordered" evidence="1">
    <location>
        <begin position="171"/>
        <end position="191"/>
    </location>
</feature>
<evidence type="ECO:0000313" key="3">
    <source>
        <dbReference type="Proteomes" id="UP000193986"/>
    </source>
</evidence>
<dbReference type="InParanoid" id="A0A1Y2BL02"/>
<keyword evidence="3" id="KW-1185">Reference proteome</keyword>
<dbReference type="EMBL" id="MCFC01000001">
    <property type="protein sequence ID" value="ORY35453.1"/>
    <property type="molecule type" value="Genomic_DNA"/>
</dbReference>
<dbReference type="OrthoDB" id="2563736at2759"/>
<dbReference type="AlphaFoldDB" id="A0A1Y2BL02"/>
<sequence>MEFLSHTTVTPPKNIFPCLATISIHPPATDSKGRRLSTGGSDDEGNALTRVISGGNRRRTSFGPTADWNGDSERRKSTEEAKKRAPGEEGRWYWRVQAGVTNSQLVLLPLSQPPNPLLTSPPAPLSQAMPSHSTVPARSQPTTAPNDSAIADDAKEGKEGFGDKIKHFLHIGSNASHPSHPETKETTSTASTDATAVDAITDQNAQGQQLTPAAGAADAHAETNWPGIVYGEKLGAIVVDLRAVDKTKVTVGTSKKLGTTVLVPIGSTGAIEPLGREAPKTGTIKFEFDKEWIGAKGEAELLHFYITSGIDASAGAVAKPAPQSTTYQIGSHSQTIAGNAPLGQEIAPDSQA</sequence>
<evidence type="ECO:0000256" key="1">
    <source>
        <dbReference type="SAM" id="MobiDB-lite"/>
    </source>
</evidence>
<reference evidence="2 3" key="1">
    <citation type="submission" date="2016-07" db="EMBL/GenBank/DDBJ databases">
        <title>Pervasive Adenine N6-methylation of Active Genes in Fungi.</title>
        <authorList>
            <consortium name="DOE Joint Genome Institute"/>
            <person name="Mondo S.J."/>
            <person name="Dannebaum R.O."/>
            <person name="Kuo R.C."/>
            <person name="Labutti K."/>
            <person name="Haridas S."/>
            <person name="Kuo A."/>
            <person name="Salamov A."/>
            <person name="Ahrendt S.R."/>
            <person name="Lipzen A."/>
            <person name="Sullivan W."/>
            <person name="Andreopoulos W.B."/>
            <person name="Clum A."/>
            <person name="Lindquist E."/>
            <person name="Daum C."/>
            <person name="Ramamoorthy G.K."/>
            <person name="Gryganskyi A."/>
            <person name="Culley D."/>
            <person name="Magnuson J.K."/>
            <person name="James T.Y."/>
            <person name="O'Malley M.A."/>
            <person name="Stajich J.E."/>
            <person name="Spatafora J.W."/>
            <person name="Visel A."/>
            <person name="Grigoriev I.V."/>
        </authorList>
    </citation>
    <scope>NUCLEOTIDE SEQUENCE [LARGE SCALE GENOMIC DNA]</scope>
    <source>
        <strain evidence="2 3">68-887.2</strain>
    </source>
</reference>
<organism evidence="2 3">
    <name type="scientific">Naematelia encephala</name>
    <dbReference type="NCBI Taxonomy" id="71784"/>
    <lineage>
        <taxon>Eukaryota</taxon>
        <taxon>Fungi</taxon>
        <taxon>Dikarya</taxon>
        <taxon>Basidiomycota</taxon>
        <taxon>Agaricomycotina</taxon>
        <taxon>Tremellomycetes</taxon>
        <taxon>Tremellales</taxon>
        <taxon>Naemateliaceae</taxon>
        <taxon>Naematelia</taxon>
    </lineage>
</organism>
<evidence type="ECO:0000313" key="2">
    <source>
        <dbReference type="EMBL" id="ORY35453.1"/>
    </source>
</evidence>